<keyword evidence="5" id="KW-0539">Nucleus</keyword>
<proteinExistence type="predicted"/>
<sequence>MEAELISSNKNSNSNNIDQNLIASESGISCDTCRRRHVRCGRQLPKCSWCLKSNVLCIYPKISRKRQSRQKFDNMSKIEFGKEDDGLRFFNSKNNNNSGNQAQKINKVNMLTMVSSNFKGSNYTFKIIPSISLNNQPGYMEVSGVISQDSINGIRFEPHLMLQLLSQITSNNPRMYTEVDWFVDKIKLGVYGGVVKSHIKLNNEWIKDLFNPSFKDTTLTNYFTYFHPWVTYFSKRLFYKNLDFIDPCLISVLLFVGYQYTSNLHQELLKYLEYQAKIQLTKNFNRANKSICQALFIFSYSMLFRGLAKQSLPYFNQACRISSILGIHLDIPGLSRIDQHERKCIRSMSICQDQHLKGTVSLPPYFGFIFPLISQMDPIIHIKHEESINELDLLEAECICLVRWLFDKYWMPATNIMLQFYLKCELKSNELTLENLRRFCNFLSSLFGICLINSCDKFLILHSKYNSPDHHPIIQRYVWFFTCMYHQWVLLIHSQQPPKFNKNTQQVDKRTQRCLSAAKSIFRVVKTSPVTTLTMYYHYLAAISFFYVKLYLNSADNEAFQEELLIDLGEVYALFLKFKIDYKFNNEGFDALTEMLKVLKIKF</sequence>
<keyword evidence="2" id="KW-0479">Metal-binding</keyword>
<dbReference type="SUPFAM" id="SSF57701">
    <property type="entry name" value="Zn2/Cys6 DNA-binding domain"/>
    <property type="match status" value="1"/>
</dbReference>
<accession>A0A137PGF9</accession>
<dbReference type="PANTHER" id="PTHR47338">
    <property type="entry name" value="ZN(II)2CYS6 TRANSCRIPTION FACTOR (EUROFUNG)-RELATED"/>
    <property type="match status" value="1"/>
</dbReference>
<name>A0A137PGF9_CONC2</name>
<gene>
    <name evidence="7" type="ORF">CONCODRAFT_15116</name>
</gene>
<dbReference type="Proteomes" id="UP000070444">
    <property type="component" value="Unassembled WGS sequence"/>
</dbReference>
<evidence type="ECO:0000256" key="4">
    <source>
        <dbReference type="ARBA" id="ARBA00023163"/>
    </source>
</evidence>
<dbReference type="PROSITE" id="PS00463">
    <property type="entry name" value="ZN2_CY6_FUNGAL_1"/>
    <property type="match status" value="1"/>
</dbReference>
<dbReference type="Gene3D" id="4.10.240.10">
    <property type="entry name" value="Zn(2)-C6 fungal-type DNA-binding domain"/>
    <property type="match status" value="1"/>
</dbReference>
<dbReference type="GO" id="GO:0005634">
    <property type="term" value="C:nucleus"/>
    <property type="evidence" value="ECO:0007669"/>
    <property type="project" value="UniProtKB-SubCell"/>
</dbReference>
<dbReference type="CDD" id="cd00067">
    <property type="entry name" value="GAL4"/>
    <property type="match status" value="1"/>
</dbReference>
<keyword evidence="3" id="KW-0805">Transcription regulation</keyword>
<keyword evidence="4" id="KW-0804">Transcription</keyword>
<dbReference type="GO" id="GO:0000981">
    <property type="term" value="F:DNA-binding transcription factor activity, RNA polymerase II-specific"/>
    <property type="evidence" value="ECO:0007669"/>
    <property type="project" value="InterPro"/>
</dbReference>
<dbReference type="OrthoDB" id="4937900at2759"/>
<evidence type="ECO:0000313" key="7">
    <source>
        <dbReference type="EMBL" id="KXN74084.1"/>
    </source>
</evidence>
<dbReference type="AlphaFoldDB" id="A0A137PGF9"/>
<dbReference type="PROSITE" id="PS50048">
    <property type="entry name" value="ZN2_CY6_FUNGAL_2"/>
    <property type="match status" value="1"/>
</dbReference>
<dbReference type="CDD" id="cd12148">
    <property type="entry name" value="fungal_TF_MHR"/>
    <property type="match status" value="1"/>
</dbReference>
<dbReference type="GO" id="GO:0008270">
    <property type="term" value="F:zinc ion binding"/>
    <property type="evidence" value="ECO:0007669"/>
    <property type="project" value="InterPro"/>
</dbReference>
<dbReference type="EMBL" id="KQ964428">
    <property type="protein sequence ID" value="KXN74084.1"/>
    <property type="molecule type" value="Genomic_DNA"/>
</dbReference>
<evidence type="ECO:0000256" key="1">
    <source>
        <dbReference type="ARBA" id="ARBA00004123"/>
    </source>
</evidence>
<evidence type="ECO:0000313" key="8">
    <source>
        <dbReference type="Proteomes" id="UP000070444"/>
    </source>
</evidence>
<organism evidence="7 8">
    <name type="scientific">Conidiobolus coronatus (strain ATCC 28846 / CBS 209.66 / NRRL 28638)</name>
    <name type="common">Delacroixia coronata</name>
    <dbReference type="NCBI Taxonomy" id="796925"/>
    <lineage>
        <taxon>Eukaryota</taxon>
        <taxon>Fungi</taxon>
        <taxon>Fungi incertae sedis</taxon>
        <taxon>Zoopagomycota</taxon>
        <taxon>Entomophthoromycotina</taxon>
        <taxon>Entomophthoromycetes</taxon>
        <taxon>Entomophthorales</taxon>
        <taxon>Ancylistaceae</taxon>
        <taxon>Conidiobolus</taxon>
    </lineage>
</organism>
<evidence type="ECO:0000256" key="5">
    <source>
        <dbReference type="ARBA" id="ARBA00023242"/>
    </source>
</evidence>
<comment type="subcellular location">
    <subcellularLocation>
        <location evidence="1">Nucleus</location>
    </subcellularLocation>
</comment>
<keyword evidence="8" id="KW-1185">Reference proteome</keyword>
<dbReference type="SMART" id="SM00066">
    <property type="entry name" value="GAL4"/>
    <property type="match status" value="1"/>
</dbReference>
<protein>
    <recommendedName>
        <fullName evidence="6">Zn(2)-C6 fungal-type domain-containing protein</fullName>
    </recommendedName>
</protein>
<dbReference type="Pfam" id="PF00172">
    <property type="entry name" value="Zn_clus"/>
    <property type="match status" value="1"/>
</dbReference>
<dbReference type="InterPro" id="IPR001138">
    <property type="entry name" value="Zn2Cys6_DnaBD"/>
</dbReference>
<dbReference type="PANTHER" id="PTHR47338:SF5">
    <property type="entry name" value="ZN(II)2CYS6 TRANSCRIPTION FACTOR (EUROFUNG)"/>
    <property type="match status" value="1"/>
</dbReference>
<dbReference type="InterPro" id="IPR050815">
    <property type="entry name" value="TF_fung"/>
</dbReference>
<reference evidence="7 8" key="1">
    <citation type="journal article" date="2015" name="Genome Biol. Evol.">
        <title>Phylogenomic analyses indicate that early fungi evolved digesting cell walls of algal ancestors of land plants.</title>
        <authorList>
            <person name="Chang Y."/>
            <person name="Wang S."/>
            <person name="Sekimoto S."/>
            <person name="Aerts A.L."/>
            <person name="Choi C."/>
            <person name="Clum A."/>
            <person name="LaButti K.M."/>
            <person name="Lindquist E.A."/>
            <person name="Yee Ngan C."/>
            <person name="Ohm R.A."/>
            <person name="Salamov A.A."/>
            <person name="Grigoriev I.V."/>
            <person name="Spatafora J.W."/>
            <person name="Berbee M.L."/>
        </authorList>
    </citation>
    <scope>NUCLEOTIDE SEQUENCE [LARGE SCALE GENOMIC DNA]</scope>
    <source>
        <strain evidence="7 8">NRRL 28638</strain>
    </source>
</reference>
<evidence type="ECO:0000256" key="3">
    <source>
        <dbReference type="ARBA" id="ARBA00023015"/>
    </source>
</evidence>
<evidence type="ECO:0000259" key="6">
    <source>
        <dbReference type="PROSITE" id="PS50048"/>
    </source>
</evidence>
<feature type="domain" description="Zn(2)-C6 fungal-type" evidence="6">
    <location>
        <begin position="29"/>
        <end position="59"/>
    </location>
</feature>
<evidence type="ECO:0000256" key="2">
    <source>
        <dbReference type="ARBA" id="ARBA00022723"/>
    </source>
</evidence>
<dbReference type="InterPro" id="IPR036864">
    <property type="entry name" value="Zn2-C6_fun-type_DNA-bd_sf"/>
</dbReference>